<proteinExistence type="predicted"/>
<reference evidence="2 3" key="1">
    <citation type="submission" date="2024-03" db="EMBL/GenBank/DDBJ databases">
        <title>Sequence of Lycoming College Course Isolates.</title>
        <authorList>
            <person name="Plotts O."/>
            <person name="Newman J."/>
        </authorList>
    </citation>
    <scope>NUCLEOTIDE SEQUENCE [LARGE SCALE GENOMIC DNA]</scope>
    <source>
        <strain evidence="2 3">CJB-3</strain>
    </source>
</reference>
<dbReference type="EMBL" id="JBBEUB010000006">
    <property type="protein sequence ID" value="MEJ2904515.1"/>
    <property type="molecule type" value="Genomic_DNA"/>
</dbReference>
<accession>A0ABU8NQI5</accession>
<evidence type="ECO:0000313" key="3">
    <source>
        <dbReference type="Proteomes" id="UP001378956"/>
    </source>
</evidence>
<protein>
    <submittedName>
        <fullName evidence="2">Uncharacterized protein</fullName>
    </submittedName>
</protein>
<gene>
    <name evidence="2" type="ORF">WAE58_18890</name>
</gene>
<evidence type="ECO:0000313" key="2">
    <source>
        <dbReference type="EMBL" id="MEJ2904515.1"/>
    </source>
</evidence>
<keyword evidence="1" id="KW-0472">Membrane</keyword>
<keyword evidence="1" id="KW-1133">Transmembrane helix</keyword>
<sequence length="61" mass="7172">MDLYCNLNEITLGCGTVKDKGVFNWVKILVPYLTLSNQFLWGVGLWWDILSRIFLIMFFPK</sequence>
<comment type="caution">
    <text evidence="2">The sequence shown here is derived from an EMBL/GenBank/DDBJ whole genome shotgun (WGS) entry which is preliminary data.</text>
</comment>
<keyword evidence="1" id="KW-0812">Transmembrane</keyword>
<dbReference type="Proteomes" id="UP001378956">
    <property type="component" value="Unassembled WGS sequence"/>
</dbReference>
<organism evidence="2 3">
    <name type="scientific">Pedobacter panaciterrae</name>
    <dbReference type="NCBI Taxonomy" id="363849"/>
    <lineage>
        <taxon>Bacteria</taxon>
        <taxon>Pseudomonadati</taxon>
        <taxon>Bacteroidota</taxon>
        <taxon>Sphingobacteriia</taxon>
        <taxon>Sphingobacteriales</taxon>
        <taxon>Sphingobacteriaceae</taxon>
        <taxon>Pedobacter</taxon>
    </lineage>
</organism>
<evidence type="ECO:0000256" key="1">
    <source>
        <dbReference type="SAM" id="Phobius"/>
    </source>
</evidence>
<keyword evidence="3" id="KW-1185">Reference proteome</keyword>
<dbReference type="RefSeq" id="WP_288881935.1">
    <property type="nucleotide sequence ID" value="NZ_CBFGNQ010000007.1"/>
</dbReference>
<name>A0ABU8NQI5_9SPHI</name>
<feature type="transmembrane region" description="Helical" evidence="1">
    <location>
        <begin position="39"/>
        <end position="59"/>
    </location>
</feature>